<feature type="compositionally biased region" description="Acidic residues" evidence="1">
    <location>
        <begin position="184"/>
        <end position="211"/>
    </location>
</feature>
<protein>
    <submittedName>
        <fullName evidence="2">PP1c_bdg domain-containing protein</fullName>
    </submittedName>
</protein>
<comment type="caution">
    <text evidence="2">The sequence shown here is derived from an EMBL/GenBank/DDBJ whole genome shotgun (WGS) entry which is preliminary data.</text>
</comment>
<dbReference type="EMBL" id="BMAO01016615">
    <property type="protein sequence ID" value="GFR09944.1"/>
    <property type="molecule type" value="Genomic_DNA"/>
</dbReference>
<dbReference type="Proteomes" id="UP000887116">
    <property type="component" value="Unassembled WGS sequence"/>
</dbReference>
<keyword evidence="3" id="KW-1185">Reference proteome</keyword>
<gene>
    <name evidence="2" type="primary">AVEN_170273_1</name>
    <name evidence="2" type="ORF">TNCT_544401</name>
</gene>
<evidence type="ECO:0000256" key="1">
    <source>
        <dbReference type="SAM" id="MobiDB-lite"/>
    </source>
</evidence>
<name>A0A8X6GU38_TRICU</name>
<sequence>MENEFSDCDSCLDLESNRIFEMNSDALKAHAVCSTKSIDCDIIYGKNISSEESEDDSENESMEINQTCSEYIQCNICTEYIANSLKSTNTICDFKNSVENIPVLPSNLPSFPNVLGSEDSDWEPEFKSSEKHSDECKMYTNDKSDAIENKITSFDALNVACKSQNVAILASKVSSFFCAVDSSSSDEESSNSSDDSDEESSNSSDDSDCDEVCNSEFFDESEFEFVEFSNAIESKTTCNDALNVACKSQNAAVLTSKLSSFFCPLDSSSFDEESSNSSDDSDCDEVCNSEFFDESEFEFVEFSNVIKSKTTCSDALNVACKSQNVAVLTSKVSSFFCAVGNSSSDKQSSNSSDDSDKDDSCNSEFFDHKLHSLLLRVNSEWNEATKNLNGKEKSSSKVSFAPDEELVKTFPVEICERKGEWEMYALERIRFKRRIDQMEKIISPILSEVHRANVLPNLHSNQ</sequence>
<accession>A0A8X6GU38</accession>
<evidence type="ECO:0000313" key="2">
    <source>
        <dbReference type="EMBL" id="GFR09944.1"/>
    </source>
</evidence>
<evidence type="ECO:0000313" key="3">
    <source>
        <dbReference type="Proteomes" id="UP000887116"/>
    </source>
</evidence>
<organism evidence="2 3">
    <name type="scientific">Trichonephila clavata</name>
    <name type="common">Joro spider</name>
    <name type="synonym">Nephila clavata</name>
    <dbReference type="NCBI Taxonomy" id="2740835"/>
    <lineage>
        <taxon>Eukaryota</taxon>
        <taxon>Metazoa</taxon>
        <taxon>Ecdysozoa</taxon>
        <taxon>Arthropoda</taxon>
        <taxon>Chelicerata</taxon>
        <taxon>Arachnida</taxon>
        <taxon>Araneae</taxon>
        <taxon>Araneomorphae</taxon>
        <taxon>Entelegynae</taxon>
        <taxon>Araneoidea</taxon>
        <taxon>Nephilidae</taxon>
        <taxon>Trichonephila</taxon>
    </lineage>
</organism>
<dbReference type="OrthoDB" id="6425442at2759"/>
<proteinExistence type="predicted"/>
<reference evidence="2" key="1">
    <citation type="submission" date="2020-07" db="EMBL/GenBank/DDBJ databases">
        <title>Multicomponent nature underlies the extraordinary mechanical properties of spider dragline silk.</title>
        <authorList>
            <person name="Kono N."/>
            <person name="Nakamura H."/>
            <person name="Mori M."/>
            <person name="Yoshida Y."/>
            <person name="Ohtoshi R."/>
            <person name="Malay A.D."/>
            <person name="Moran D.A.P."/>
            <person name="Tomita M."/>
            <person name="Numata K."/>
            <person name="Arakawa K."/>
        </authorList>
    </citation>
    <scope>NUCLEOTIDE SEQUENCE</scope>
</reference>
<feature type="region of interest" description="Disordered" evidence="1">
    <location>
        <begin position="182"/>
        <end position="211"/>
    </location>
</feature>
<dbReference type="AlphaFoldDB" id="A0A8X6GU38"/>